<dbReference type="EMBL" id="QHHQ01000008">
    <property type="protein sequence ID" value="RAH97711.1"/>
    <property type="molecule type" value="Genomic_DNA"/>
</dbReference>
<evidence type="ECO:0000256" key="6">
    <source>
        <dbReference type="ARBA" id="ARBA00022989"/>
    </source>
</evidence>
<feature type="transmembrane region" description="Helical" evidence="9">
    <location>
        <begin position="328"/>
        <end position="350"/>
    </location>
</feature>
<keyword evidence="5 9" id="KW-0812">Transmembrane</keyword>
<feature type="transmembrane region" description="Helical" evidence="9">
    <location>
        <begin position="296"/>
        <end position="316"/>
    </location>
</feature>
<keyword evidence="11" id="KW-1185">Reference proteome</keyword>
<feature type="transmembrane region" description="Helical" evidence="9">
    <location>
        <begin position="231"/>
        <end position="251"/>
    </location>
</feature>
<dbReference type="PANTHER" id="PTHR30574">
    <property type="entry name" value="INNER MEMBRANE PROTEIN YEDE"/>
    <property type="match status" value="1"/>
</dbReference>
<dbReference type="OrthoDB" id="9794165at2"/>
<feature type="transmembrane region" description="Helical" evidence="9">
    <location>
        <begin position="183"/>
        <end position="210"/>
    </location>
</feature>
<dbReference type="InterPro" id="IPR007272">
    <property type="entry name" value="Sulf_transp_TsuA/YedE"/>
</dbReference>
<feature type="transmembrane region" description="Helical" evidence="9">
    <location>
        <begin position="153"/>
        <end position="171"/>
    </location>
</feature>
<keyword evidence="4" id="KW-0997">Cell inner membrane</keyword>
<keyword evidence="6 9" id="KW-1133">Transmembrane helix</keyword>
<evidence type="ECO:0000256" key="4">
    <source>
        <dbReference type="ARBA" id="ARBA00022519"/>
    </source>
</evidence>
<evidence type="ECO:0000313" key="10">
    <source>
        <dbReference type="EMBL" id="RAH97711.1"/>
    </source>
</evidence>
<feature type="transmembrane region" description="Helical" evidence="9">
    <location>
        <begin position="362"/>
        <end position="379"/>
    </location>
</feature>
<evidence type="ECO:0000256" key="3">
    <source>
        <dbReference type="ARBA" id="ARBA00022475"/>
    </source>
</evidence>
<keyword evidence="3" id="KW-1003">Cell membrane</keyword>
<dbReference type="PANTHER" id="PTHR30574:SF1">
    <property type="entry name" value="SULPHUR TRANSPORT DOMAIN-CONTAINING PROTEIN"/>
    <property type="match status" value="1"/>
</dbReference>
<protein>
    <recommendedName>
        <fullName evidence="12">Sulphur transport domain-containing protein</fullName>
    </recommendedName>
</protein>
<dbReference type="GO" id="GO:0005886">
    <property type="term" value="C:plasma membrane"/>
    <property type="evidence" value="ECO:0007669"/>
    <property type="project" value="UniProtKB-SubCell"/>
</dbReference>
<dbReference type="RefSeq" id="WP_111351558.1">
    <property type="nucleotide sequence ID" value="NZ_QHHQ01000008.1"/>
</dbReference>
<keyword evidence="7 9" id="KW-0472">Membrane</keyword>
<reference evidence="10 11" key="1">
    <citation type="submission" date="2018-05" db="EMBL/GenBank/DDBJ databases">
        <title>Acuticoccus sediminis sp. nov., isolated from deep-sea sediment of Indian Ocean.</title>
        <authorList>
            <person name="Liu X."/>
            <person name="Lai Q."/>
            <person name="Du Y."/>
            <person name="Sun F."/>
            <person name="Zhang X."/>
            <person name="Wang S."/>
            <person name="Shao Z."/>
        </authorList>
    </citation>
    <scope>NUCLEOTIDE SEQUENCE [LARGE SCALE GENOMIC DNA]</scope>
    <source>
        <strain evidence="10 11">PTG4-2</strain>
    </source>
</reference>
<feature type="transmembrane region" description="Helical" evidence="9">
    <location>
        <begin position="21"/>
        <end position="39"/>
    </location>
</feature>
<gene>
    <name evidence="10" type="ORF">DLJ53_28100</name>
</gene>
<evidence type="ECO:0000256" key="9">
    <source>
        <dbReference type="SAM" id="Phobius"/>
    </source>
</evidence>
<comment type="caution">
    <text evidence="10">The sequence shown here is derived from an EMBL/GenBank/DDBJ whole genome shotgun (WGS) entry which is preliminary data.</text>
</comment>
<feature type="transmembrane region" description="Helical" evidence="9">
    <location>
        <begin position="45"/>
        <end position="68"/>
    </location>
</feature>
<evidence type="ECO:0008006" key="12">
    <source>
        <dbReference type="Google" id="ProtNLM"/>
    </source>
</evidence>
<evidence type="ECO:0000313" key="11">
    <source>
        <dbReference type="Proteomes" id="UP000249590"/>
    </source>
</evidence>
<evidence type="ECO:0000256" key="1">
    <source>
        <dbReference type="ARBA" id="ARBA00004429"/>
    </source>
</evidence>
<accession>A0A8B2NK26</accession>
<dbReference type="Proteomes" id="UP000249590">
    <property type="component" value="Unassembled WGS sequence"/>
</dbReference>
<dbReference type="AlphaFoldDB" id="A0A8B2NK26"/>
<evidence type="ECO:0000256" key="8">
    <source>
        <dbReference type="ARBA" id="ARBA00035655"/>
    </source>
</evidence>
<feature type="transmembrane region" description="Helical" evidence="9">
    <location>
        <begin position="80"/>
        <end position="101"/>
    </location>
</feature>
<proteinExistence type="inferred from homology"/>
<evidence type="ECO:0000256" key="5">
    <source>
        <dbReference type="ARBA" id="ARBA00022692"/>
    </source>
</evidence>
<comment type="similarity">
    <text evidence="8">Belongs to the TsuA/YedE (TC 9.B.102) family.</text>
</comment>
<evidence type="ECO:0000256" key="2">
    <source>
        <dbReference type="ARBA" id="ARBA00022448"/>
    </source>
</evidence>
<name>A0A8B2NK26_9HYPH</name>
<evidence type="ECO:0000256" key="7">
    <source>
        <dbReference type="ARBA" id="ARBA00023136"/>
    </source>
</evidence>
<dbReference type="Pfam" id="PF04143">
    <property type="entry name" value="Sulf_transp"/>
    <property type="match status" value="1"/>
</dbReference>
<organism evidence="10 11">
    <name type="scientific">Acuticoccus sediminis</name>
    <dbReference type="NCBI Taxonomy" id="2184697"/>
    <lineage>
        <taxon>Bacteria</taxon>
        <taxon>Pseudomonadati</taxon>
        <taxon>Pseudomonadota</taxon>
        <taxon>Alphaproteobacteria</taxon>
        <taxon>Hyphomicrobiales</taxon>
        <taxon>Amorphaceae</taxon>
        <taxon>Acuticoccus</taxon>
    </lineage>
</organism>
<sequence length="393" mass="40420">MRNATRRDEPRPAGTPPQRQPLVVAVAAAAIAALTIAAARQRPEFGPALLIGAFAGFALVSSAYGFAGSWRRFIVERRGAGIRAQCLMLMLAALFALPIIHGGDLLGIHAGGWVFPFGVAVAVGAFLFGLGMQLGGGCASGTLFTVGGGSVRMVLVLVFFIAGGVIATAHWDFWSALPRLPAIGLATLFGVPGAILLTFAVCGVIAVATVRAEKARHGDLAPSLARWSPRLGALSLALVVAATLVILGRPWGITSGFTLWGAKLAHVAGVPIETWTYWRSGMDRVEAPLLADGTSVMNFGIIAGAMLASGLAGRFAPTFNLSLRDIATAVVGGLLMGYGARIATGCNIGALLSGVASGSLHGWGWFAFAFLGSIAGVRMRGLIGMDAPRPVPA</sequence>
<comment type="subcellular location">
    <subcellularLocation>
        <location evidence="1">Cell inner membrane</location>
        <topology evidence="1">Multi-pass membrane protein</topology>
    </subcellularLocation>
</comment>
<feature type="transmembrane region" description="Helical" evidence="9">
    <location>
        <begin position="113"/>
        <end position="132"/>
    </location>
</feature>
<keyword evidence="2" id="KW-0813">Transport</keyword>